<feature type="domain" description="Response regulatory" evidence="6">
    <location>
        <begin position="3"/>
        <end position="119"/>
    </location>
</feature>
<keyword evidence="1" id="KW-0805">Transcription regulation</keyword>
<keyword evidence="8" id="KW-1185">Reference proteome</keyword>
<dbReference type="PANTHER" id="PTHR43214">
    <property type="entry name" value="TWO-COMPONENT RESPONSE REGULATOR"/>
    <property type="match status" value="1"/>
</dbReference>
<dbReference type="Pfam" id="PF00196">
    <property type="entry name" value="GerE"/>
    <property type="match status" value="1"/>
</dbReference>
<keyword evidence="3" id="KW-0804">Transcription</keyword>
<dbReference type="InterPro" id="IPR036388">
    <property type="entry name" value="WH-like_DNA-bd_sf"/>
</dbReference>
<proteinExistence type="predicted"/>
<sequence>MKRALVIDPDPMEQHRVSQILVNLWPQIDLTTATGIRDGHARLGRHMPGLLVTDFYLPDGSGLELIEQTLTLYPEAARVLITRHDDDAHILAALRHGIDGYILKDQSDAGIKRLLAGIGKGEPGLSPEITRQILRRFHRQAIRDGADEETLRASVGTVGLTRREVEVLKLLSQGWDRHRVGEALAIRPSTVAGHIKAIYLKLNVSTRAEATLAAVKMGLVNLES</sequence>
<reference evidence="7 8" key="1">
    <citation type="submission" date="2024-02" db="EMBL/GenBank/DDBJ databases">
        <title>New especies of Spiribacter isolated from saline water.</title>
        <authorList>
            <person name="Leon M.J."/>
            <person name="De La Haba R."/>
            <person name="Sanchez-Porro C."/>
            <person name="Ventosa A."/>
        </authorList>
    </citation>
    <scope>NUCLEOTIDE SEQUENCE [LARGE SCALE GENOMIC DNA]</scope>
    <source>
        <strain evidence="8">ag22IC4-227</strain>
    </source>
</reference>
<gene>
    <name evidence="7" type="ORF">V6X64_02955</name>
</gene>
<dbReference type="InterPro" id="IPR001789">
    <property type="entry name" value="Sig_transdc_resp-reg_receiver"/>
</dbReference>
<dbReference type="SUPFAM" id="SSF46894">
    <property type="entry name" value="C-terminal effector domain of the bipartite response regulators"/>
    <property type="match status" value="1"/>
</dbReference>
<dbReference type="SMART" id="SM00421">
    <property type="entry name" value="HTH_LUXR"/>
    <property type="match status" value="1"/>
</dbReference>
<keyword evidence="4" id="KW-0597">Phosphoprotein</keyword>
<comment type="caution">
    <text evidence="7">The sequence shown here is derived from an EMBL/GenBank/DDBJ whole genome shotgun (WGS) entry which is preliminary data.</text>
</comment>
<dbReference type="Gene3D" id="1.10.10.10">
    <property type="entry name" value="Winged helix-like DNA-binding domain superfamily/Winged helix DNA-binding domain"/>
    <property type="match status" value="1"/>
</dbReference>
<dbReference type="InterPro" id="IPR039420">
    <property type="entry name" value="WalR-like"/>
</dbReference>
<organism evidence="7 8">
    <name type="scientific">Spiribacter onubensis</name>
    <dbReference type="NCBI Taxonomy" id="3122420"/>
    <lineage>
        <taxon>Bacteria</taxon>
        <taxon>Pseudomonadati</taxon>
        <taxon>Pseudomonadota</taxon>
        <taxon>Gammaproteobacteria</taxon>
        <taxon>Chromatiales</taxon>
        <taxon>Ectothiorhodospiraceae</taxon>
        <taxon>Spiribacter</taxon>
    </lineage>
</organism>
<evidence type="ECO:0000256" key="1">
    <source>
        <dbReference type="ARBA" id="ARBA00023015"/>
    </source>
</evidence>
<name>A0ABV3S747_9GAMM</name>
<dbReference type="Gene3D" id="3.40.50.2300">
    <property type="match status" value="1"/>
</dbReference>
<dbReference type="SMART" id="SM00448">
    <property type="entry name" value="REC"/>
    <property type="match status" value="1"/>
</dbReference>
<evidence type="ECO:0000259" key="5">
    <source>
        <dbReference type="PROSITE" id="PS50043"/>
    </source>
</evidence>
<dbReference type="InterPro" id="IPR000792">
    <property type="entry name" value="Tscrpt_reg_LuxR_C"/>
</dbReference>
<dbReference type="CDD" id="cd06170">
    <property type="entry name" value="LuxR_C_like"/>
    <property type="match status" value="1"/>
</dbReference>
<dbReference type="Pfam" id="PF00072">
    <property type="entry name" value="Response_reg"/>
    <property type="match status" value="1"/>
</dbReference>
<evidence type="ECO:0000256" key="2">
    <source>
        <dbReference type="ARBA" id="ARBA00023125"/>
    </source>
</evidence>
<dbReference type="EMBL" id="JBAKFJ010000001">
    <property type="protein sequence ID" value="MEX0385953.1"/>
    <property type="molecule type" value="Genomic_DNA"/>
</dbReference>
<dbReference type="PROSITE" id="PS50110">
    <property type="entry name" value="RESPONSE_REGULATORY"/>
    <property type="match status" value="1"/>
</dbReference>
<evidence type="ECO:0000256" key="4">
    <source>
        <dbReference type="PROSITE-ProRule" id="PRU00169"/>
    </source>
</evidence>
<evidence type="ECO:0000313" key="8">
    <source>
        <dbReference type="Proteomes" id="UP001556653"/>
    </source>
</evidence>
<dbReference type="RefSeq" id="WP_367966436.1">
    <property type="nucleotide sequence ID" value="NZ_JBAKFJ010000001.1"/>
</dbReference>
<accession>A0ABV3S747</accession>
<dbReference type="PROSITE" id="PS50043">
    <property type="entry name" value="HTH_LUXR_2"/>
    <property type="match status" value="1"/>
</dbReference>
<dbReference type="PRINTS" id="PR00038">
    <property type="entry name" value="HTHLUXR"/>
</dbReference>
<keyword evidence="2" id="KW-0238">DNA-binding</keyword>
<feature type="domain" description="HTH luxR-type" evidence="5">
    <location>
        <begin position="153"/>
        <end position="218"/>
    </location>
</feature>
<evidence type="ECO:0000259" key="6">
    <source>
        <dbReference type="PROSITE" id="PS50110"/>
    </source>
</evidence>
<dbReference type="PANTHER" id="PTHR43214:SF41">
    <property type="entry name" value="NITRATE_NITRITE RESPONSE REGULATOR PROTEIN NARP"/>
    <property type="match status" value="1"/>
</dbReference>
<dbReference type="CDD" id="cd00156">
    <property type="entry name" value="REC"/>
    <property type="match status" value="1"/>
</dbReference>
<evidence type="ECO:0000256" key="3">
    <source>
        <dbReference type="ARBA" id="ARBA00023163"/>
    </source>
</evidence>
<protein>
    <submittedName>
        <fullName evidence="7">Response regulator transcription factor</fullName>
    </submittedName>
</protein>
<evidence type="ECO:0000313" key="7">
    <source>
        <dbReference type="EMBL" id="MEX0385953.1"/>
    </source>
</evidence>
<dbReference type="Proteomes" id="UP001556653">
    <property type="component" value="Unassembled WGS sequence"/>
</dbReference>
<dbReference type="InterPro" id="IPR016032">
    <property type="entry name" value="Sig_transdc_resp-reg_C-effctor"/>
</dbReference>
<feature type="modified residue" description="4-aspartylphosphate" evidence="4">
    <location>
        <position position="54"/>
    </location>
</feature>
<dbReference type="SUPFAM" id="SSF52172">
    <property type="entry name" value="CheY-like"/>
    <property type="match status" value="1"/>
</dbReference>
<dbReference type="InterPro" id="IPR011006">
    <property type="entry name" value="CheY-like_superfamily"/>
</dbReference>